<proteinExistence type="predicted"/>
<dbReference type="AlphaFoldDB" id="A0A0N8HA81"/>
<comment type="caution">
    <text evidence="1">The sequence shown here is derived from an EMBL/GenBank/DDBJ whole genome shotgun (WGS) entry which is preliminary data.</text>
</comment>
<reference evidence="1 2" key="1">
    <citation type="submission" date="2015-07" db="EMBL/GenBank/DDBJ databases">
        <title>The draft genome sequence of Leadbetterella sp. JN14-9.</title>
        <authorList>
            <person name="Liu Y."/>
            <person name="Du J."/>
            <person name="Shao Z."/>
        </authorList>
    </citation>
    <scope>NUCLEOTIDE SEQUENCE [LARGE SCALE GENOMIC DNA]</scope>
    <source>
        <strain evidence="1 2">JN14-9</strain>
    </source>
</reference>
<organism evidence="1 2">
    <name type="scientific">Jiulongibacter sediminis</name>
    <dbReference type="NCBI Taxonomy" id="1605367"/>
    <lineage>
        <taxon>Bacteria</taxon>
        <taxon>Pseudomonadati</taxon>
        <taxon>Bacteroidota</taxon>
        <taxon>Cytophagia</taxon>
        <taxon>Cytophagales</taxon>
        <taxon>Leadbetterellaceae</taxon>
        <taxon>Jiulongibacter</taxon>
    </lineage>
</organism>
<dbReference type="EMBL" id="LGTQ01000005">
    <property type="protein sequence ID" value="KPM49436.1"/>
    <property type="molecule type" value="Genomic_DNA"/>
</dbReference>
<protein>
    <submittedName>
        <fullName evidence="1">Uncharacterized protein</fullName>
    </submittedName>
</protein>
<name>A0A0N8HA81_9BACT</name>
<keyword evidence="2" id="KW-1185">Reference proteome</keyword>
<evidence type="ECO:0000313" key="2">
    <source>
        <dbReference type="Proteomes" id="UP000050454"/>
    </source>
</evidence>
<evidence type="ECO:0000313" key="1">
    <source>
        <dbReference type="EMBL" id="KPM49436.1"/>
    </source>
</evidence>
<dbReference type="RefSeq" id="WP_055143632.1">
    <property type="nucleotide sequence ID" value="NZ_JXSZ01000005.1"/>
</dbReference>
<gene>
    <name evidence="1" type="ORF">AFM12_02145</name>
</gene>
<dbReference type="OrthoDB" id="825489at2"/>
<sequence length="130" mass="14975">MKSFIAMALALLFVGESFFPRGLAMSEISKVYELIEHYQEHLVEIGDDISFAEFLWMHYNPASDHEDASHHHERLPKLTLGSGFVSICLPVVQNMLQLNTVTKYLTSLQPLEYTNGYYYLFFNDVLNPPQ</sequence>
<accession>A0A0N8HA81</accession>
<dbReference type="STRING" id="1605367.AFM12_02145"/>
<dbReference type="Proteomes" id="UP000050454">
    <property type="component" value="Unassembled WGS sequence"/>
</dbReference>